<feature type="chain" id="PRO_5005327006" evidence="3">
    <location>
        <begin position="23"/>
        <end position="573"/>
    </location>
</feature>
<evidence type="ECO:0000259" key="4">
    <source>
        <dbReference type="PROSITE" id="PS01180"/>
    </source>
</evidence>
<dbReference type="PROSITE" id="PS50041">
    <property type="entry name" value="C_TYPE_LECTIN_2"/>
    <property type="match status" value="1"/>
</dbReference>
<name>A0A0K0DSP3_STRER</name>
<evidence type="ECO:0000313" key="7">
    <source>
        <dbReference type="WBParaSite" id="SSTP_0000025500.1"/>
    </source>
</evidence>
<reference evidence="7" key="1">
    <citation type="submission" date="2015-08" db="UniProtKB">
        <authorList>
            <consortium name="WormBaseParasite"/>
        </authorList>
    </citation>
    <scope>IDENTIFICATION</scope>
</reference>
<dbReference type="InterPro" id="IPR016186">
    <property type="entry name" value="C-type_lectin-like/link_sf"/>
</dbReference>
<proteinExistence type="predicted"/>
<dbReference type="CDD" id="cd00041">
    <property type="entry name" value="CUB"/>
    <property type="match status" value="2"/>
</dbReference>
<dbReference type="SUPFAM" id="SSF56436">
    <property type="entry name" value="C-type lectin-like"/>
    <property type="match status" value="2"/>
</dbReference>
<accession>A0A0K0DSP3</accession>
<protein>
    <submittedName>
        <fullName evidence="7">C-type LECtin</fullName>
    </submittedName>
    <submittedName>
        <fullName evidence="8">CUB domain-containing protein</fullName>
    </submittedName>
</protein>
<dbReference type="InterPro" id="IPR016187">
    <property type="entry name" value="CTDL_fold"/>
</dbReference>
<evidence type="ECO:0000256" key="1">
    <source>
        <dbReference type="ARBA" id="ARBA00023157"/>
    </source>
</evidence>
<keyword evidence="6" id="KW-1185">Reference proteome</keyword>
<dbReference type="Pfam" id="PF00431">
    <property type="entry name" value="CUB"/>
    <property type="match status" value="2"/>
</dbReference>
<evidence type="ECO:0000313" key="8">
    <source>
        <dbReference type="WBParaSite" id="TCONS_00003294.p1"/>
    </source>
</evidence>
<feature type="domain" description="CUB" evidence="4">
    <location>
        <begin position="459"/>
        <end position="573"/>
    </location>
</feature>
<feature type="signal peptide" evidence="3">
    <location>
        <begin position="1"/>
        <end position="22"/>
    </location>
</feature>
<dbReference type="AlphaFoldDB" id="A0A0K0DSP3"/>
<dbReference type="InterPro" id="IPR050976">
    <property type="entry name" value="Snaclec"/>
</dbReference>
<dbReference type="WBParaSite" id="TCONS_00003294.p1">
    <property type="protein sequence ID" value="TCONS_00003294.p1"/>
    <property type="gene ID" value="XLOC_003037"/>
</dbReference>
<comment type="caution">
    <text evidence="2">Lacks conserved residue(s) required for the propagation of feature annotation.</text>
</comment>
<keyword evidence="3" id="KW-0732">Signal</keyword>
<organism evidence="7">
    <name type="scientific">Strongyloides stercoralis</name>
    <name type="common">Threadworm</name>
    <dbReference type="NCBI Taxonomy" id="6248"/>
    <lineage>
        <taxon>Eukaryota</taxon>
        <taxon>Metazoa</taxon>
        <taxon>Ecdysozoa</taxon>
        <taxon>Nematoda</taxon>
        <taxon>Chromadorea</taxon>
        <taxon>Rhabditida</taxon>
        <taxon>Tylenchina</taxon>
        <taxon>Panagrolaimomorpha</taxon>
        <taxon>Strongyloidoidea</taxon>
        <taxon>Strongyloididae</taxon>
        <taxon>Strongyloides</taxon>
    </lineage>
</organism>
<evidence type="ECO:0000256" key="3">
    <source>
        <dbReference type="SAM" id="SignalP"/>
    </source>
</evidence>
<feature type="domain" description="CUB" evidence="4">
    <location>
        <begin position="320"/>
        <end position="433"/>
    </location>
</feature>
<dbReference type="SUPFAM" id="SSF49854">
    <property type="entry name" value="Spermadhesin, CUB domain"/>
    <property type="match status" value="2"/>
</dbReference>
<dbReference type="CDD" id="cd00037">
    <property type="entry name" value="CLECT"/>
    <property type="match status" value="2"/>
</dbReference>
<dbReference type="Proteomes" id="UP000035681">
    <property type="component" value="Unplaced"/>
</dbReference>
<feature type="disulfide bond" evidence="2">
    <location>
        <begin position="320"/>
        <end position="347"/>
    </location>
</feature>
<evidence type="ECO:0000313" key="6">
    <source>
        <dbReference type="Proteomes" id="UP000035681"/>
    </source>
</evidence>
<keyword evidence="1 2" id="KW-1015">Disulfide bond</keyword>
<dbReference type="InterPro" id="IPR001304">
    <property type="entry name" value="C-type_lectin-like"/>
</dbReference>
<dbReference type="SMART" id="SM00042">
    <property type="entry name" value="CUB"/>
    <property type="match status" value="2"/>
</dbReference>
<dbReference type="Gene3D" id="3.10.100.10">
    <property type="entry name" value="Mannose-Binding Protein A, subunit A"/>
    <property type="match status" value="2"/>
</dbReference>
<evidence type="ECO:0000256" key="2">
    <source>
        <dbReference type="PROSITE-ProRule" id="PRU00059"/>
    </source>
</evidence>
<dbReference type="Pfam" id="PF00059">
    <property type="entry name" value="Lectin_C"/>
    <property type="match status" value="2"/>
</dbReference>
<dbReference type="InterPro" id="IPR000859">
    <property type="entry name" value="CUB_dom"/>
</dbReference>
<feature type="disulfide bond" evidence="2">
    <location>
        <begin position="459"/>
        <end position="486"/>
    </location>
</feature>
<dbReference type="PANTHER" id="PTHR22991:SF40">
    <property type="entry name" value="PROTEIN CBG13490"/>
    <property type="match status" value="1"/>
</dbReference>
<dbReference type="Gene3D" id="2.60.120.290">
    <property type="entry name" value="Spermadhesin, CUB domain"/>
    <property type="match status" value="2"/>
</dbReference>
<dbReference type="SMART" id="SM00034">
    <property type="entry name" value="CLECT"/>
    <property type="match status" value="2"/>
</dbReference>
<dbReference type="WBParaSite" id="SSTP_0000025500.1">
    <property type="protein sequence ID" value="SSTP_0000025500.1"/>
    <property type="gene ID" value="SSTP_0000025500"/>
</dbReference>
<feature type="domain" description="C-type lectin" evidence="5">
    <location>
        <begin position="169"/>
        <end position="289"/>
    </location>
</feature>
<sequence>MLKNIIIKLFLIFLLKIVYISSSKCDKGYVAFENICYKKHSVVPVNRTDAETLCKDEESFFPIIHNNATNEFLKSFAGNSFWIDLTCFNDTSCSWSDQTSYDYNNFQNNKANTIVGSYVYIQHNPSHANFYGIWTSANENFIAGSIICSKGANLHGNNCPPNYEYLSDDNPNCYKYINIPKNFNDSSNDCIKDTGNLVSIHSSKENLDLLKFVNSNQNENSIWIGLEYDVKNNVSQWIDNTSTNFLNYKQGFPSNFFGSAFEILAVNDVNVFGYWVNSDSENKLPYVCMMTADEVSNYWKGKLTTPTPIYVNTLSPEGECPKNNFYQNNGTISSPAYPNFYGNDLSCDYFLILPKNSLVQFKIIDFYIGEDDILQIYEGNYIKLIKEFTGFNNNDAIGEIISTSSNNSMVLSFKSSNKHFSEYRGFVGYFETYNPIITTTYLPLTTLPNTIDQTNTSSCPDHLLTDPSAQIESPGYPNPYGSNLMCYYIIEVSETKRIALNIIEHTFSLNGVELDIYNGRGETNDKIGQVTKNDNNNGTLMFVSKSNILTIVFYTTETPGTKGDKWLLWYRTF</sequence>
<dbReference type="PROSITE" id="PS01180">
    <property type="entry name" value="CUB"/>
    <property type="match status" value="2"/>
</dbReference>
<dbReference type="STRING" id="6248.A0A0K0DSP3"/>
<evidence type="ECO:0000259" key="5">
    <source>
        <dbReference type="PROSITE" id="PS50041"/>
    </source>
</evidence>
<dbReference type="PANTHER" id="PTHR22991">
    <property type="entry name" value="PROTEIN CBG13490"/>
    <property type="match status" value="1"/>
</dbReference>
<dbReference type="InterPro" id="IPR035914">
    <property type="entry name" value="Sperma_CUB_dom_sf"/>
</dbReference>